<organism evidence="1 2">
    <name type="scientific">Dioscorea alata</name>
    <name type="common">Purple yam</name>
    <dbReference type="NCBI Taxonomy" id="55571"/>
    <lineage>
        <taxon>Eukaryota</taxon>
        <taxon>Viridiplantae</taxon>
        <taxon>Streptophyta</taxon>
        <taxon>Embryophyta</taxon>
        <taxon>Tracheophyta</taxon>
        <taxon>Spermatophyta</taxon>
        <taxon>Magnoliopsida</taxon>
        <taxon>Liliopsida</taxon>
        <taxon>Dioscoreales</taxon>
        <taxon>Dioscoreaceae</taxon>
        <taxon>Dioscorea</taxon>
    </lineage>
</organism>
<sequence length="206" mass="21755">MAETRVTVNEPKEEENENKYVQRAQWLRAAVLGANDGLVSTASLMMGVGAVKHDAKAMMISGFAGLVGGAFSMAIGEFVSVYSQLDIELANLKRVQGMMREEEEMERRDEEVVVLPNPVQAAVASAVSFGVGAMVPLVGAGFIRRNEVRMVVVVVVVTVALVVFGTVGAVLGRGPVVKGGLRVLIGGWLAMASTFGLMKLFGTAGL</sequence>
<evidence type="ECO:0000313" key="1">
    <source>
        <dbReference type="EMBL" id="KAH7680839.1"/>
    </source>
</evidence>
<accession>A0ACB7VZI4</accession>
<proteinExistence type="predicted"/>
<name>A0ACB7VZI4_DIOAL</name>
<dbReference type="Proteomes" id="UP000827976">
    <property type="component" value="Chromosome 5"/>
</dbReference>
<evidence type="ECO:0000313" key="2">
    <source>
        <dbReference type="Proteomes" id="UP000827976"/>
    </source>
</evidence>
<keyword evidence="2" id="KW-1185">Reference proteome</keyword>
<protein>
    <submittedName>
        <fullName evidence="1">Ccc1 family protein</fullName>
    </submittedName>
</protein>
<comment type="caution">
    <text evidence="1">The sequence shown here is derived from an EMBL/GenBank/DDBJ whole genome shotgun (WGS) entry which is preliminary data.</text>
</comment>
<gene>
    <name evidence="1" type="ORF">IHE45_05G019800</name>
</gene>
<reference evidence="2" key="1">
    <citation type="journal article" date="2022" name="Nat. Commun.">
        <title>Chromosome evolution and the genetic basis of agronomically important traits in greater yam.</title>
        <authorList>
            <person name="Bredeson J.V."/>
            <person name="Lyons J.B."/>
            <person name="Oniyinde I.O."/>
            <person name="Okereke N.R."/>
            <person name="Kolade O."/>
            <person name="Nnabue I."/>
            <person name="Nwadili C.O."/>
            <person name="Hribova E."/>
            <person name="Parker M."/>
            <person name="Nwogha J."/>
            <person name="Shu S."/>
            <person name="Carlson J."/>
            <person name="Kariba R."/>
            <person name="Muthemba S."/>
            <person name="Knop K."/>
            <person name="Barton G.J."/>
            <person name="Sherwood A.V."/>
            <person name="Lopez-Montes A."/>
            <person name="Asiedu R."/>
            <person name="Jamnadass R."/>
            <person name="Muchugi A."/>
            <person name="Goodstein D."/>
            <person name="Egesi C.N."/>
            <person name="Featherston J."/>
            <person name="Asfaw A."/>
            <person name="Simpson G.G."/>
            <person name="Dolezel J."/>
            <person name="Hendre P.S."/>
            <person name="Van Deynze A."/>
            <person name="Kumar P.L."/>
            <person name="Obidiegwu J.E."/>
            <person name="Bhattacharjee R."/>
            <person name="Rokhsar D.S."/>
        </authorList>
    </citation>
    <scope>NUCLEOTIDE SEQUENCE [LARGE SCALE GENOMIC DNA]</scope>
    <source>
        <strain evidence="2">cv. TDa95/00328</strain>
    </source>
</reference>
<dbReference type="EMBL" id="CM037015">
    <property type="protein sequence ID" value="KAH7680839.1"/>
    <property type="molecule type" value="Genomic_DNA"/>
</dbReference>